<evidence type="ECO:0000313" key="2">
    <source>
        <dbReference type="Proteomes" id="UP000318864"/>
    </source>
</evidence>
<protein>
    <submittedName>
        <fullName evidence="1">MarR family transcriptional regulator</fullName>
    </submittedName>
</protein>
<sequence length="72" mass="8144">MLSTPEHQVTVPDTIDSPATKLVYVAITVIETATVSRLHRLLDLSKLTLLPILWSLVDAGFIQRQEGRYVRR</sequence>
<organism evidence="1 2">
    <name type="scientific">Salinadaptatus halalkaliphilus</name>
    <dbReference type="NCBI Taxonomy" id="2419781"/>
    <lineage>
        <taxon>Archaea</taxon>
        <taxon>Methanobacteriati</taxon>
        <taxon>Methanobacteriota</taxon>
        <taxon>Stenosarchaea group</taxon>
        <taxon>Halobacteria</taxon>
        <taxon>Halobacteriales</taxon>
        <taxon>Natrialbaceae</taxon>
        <taxon>Salinadaptatus</taxon>
    </lineage>
</organism>
<gene>
    <name evidence="1" type="ORF">D8Y22_00705</name>
</gene>
<dbReference type="InterPro" id="IPR036388">
    <property type="entry name" value="WH-like_DNA-bd_sf"/>
</dbReference>
<dbReference type="SUPFAM" id="SSF46785">
    <property type="entry name" value="Winged helix' DNA-binding domain"/>
    <property type="match status" value="1"/>
</dbReference>
<reference evidence="1 2" key="1">
    <citation type="submission" date="2018-10" db="EMBL/GenBank/DDBJ databases">
        <title>Natronolimnobius sp. XQ-INN 246 isolated from Inner Mongolia Autonomous Region of China.</title>
        <authorList>
            <person name="Xue Q."/>
        </authorList>
    </citation>
    <scope>NUCLEOTIDE SEQUENCE [LARGE SCALE GENOMIC DNA]</scope>
    <source>
        <strain evidence="1 2">XQ-INN 246</strain>
    </source>
</reference>
<dbReference type="Proteomes" id="UP000318864">
    <property type="component" value="Unassembled WGS sequence"/>
</dbReference>
<dbReference type="OrthoDB" id="187070at2157"/>
<proteinExistence type="predicted"/>
<comment type="caution">
    <text evidence="1">The sequence shown here is derived from an EMBL/GenBank/DDBJ whole genome shotgun (WGS) entry which is preliminary data.</text>
</comment>
<name>A0A4S3TT84_9EURY</name>
<dbReference type="EMBL" id="RBZW01000003">
    <property type="protein sequence ID" value="THE66685.1"/>
    <property type="molecule type" value="Genomic_DNA"/>
</dbReference>
<evidence type="ECO:0000313" key="1">
    <source>
        <dbReference type="EMBL" id="THE66685.1"/>
    </source>
</evidence>
<keyword evidence="2" id="KW-1185">Reference proteome</keyword>
<dbReference type="Gene3D" id="1.10.10.10">
    <property type="entry name" value="Winged helix-like DNA-binding domain superfamily/Winged helix DNA-binding domain"/>
    <property type="match status" value="1"/>
</dbReference>
<dbReference type="AlphaFoldDB" id="A0A4S3TT84"/>
<dbReference type="InterPro" id="IPR036390">
    <property type="entry name" value="WH_DNA-bd_sf"/>
</dbReference>
<accession>A0A4S3TT84</accession>